<comment type="caution">
    <text evidence="2">The sequence shown here is derived from an EMBL/GenBank/DDBJ whole genome shotgun (WGS) entry which is preliminary data.</text>
</comment>
<gene>
    <name evidence="2" type="ORF">AZ78_0188</name>
</gene>
<feature type="signal peptide" evidence="1">
    <location>
        <begin position="1"/>
        <end position="22"/>
    </location>
</feature>
<organism evidence="2 3">
    <name type="scientific">Lysobacter capsici AZ78</name>
    <dbReference type="NCBI Taxonomy" id="1444315"/>
    <lineage>
        <taxon>Bacteria</taxon>
        <taxon>Pseudomonadati</taxon>
        <taxon>Pseudomonadota</taxon>
        <taxon>Gammaproteobacteria</taxon>
        <taxon>Lysobacterales</taxon>
        <taxon>Lysobacteraceae</taxon>
        <taxon>Lysobacter</taxon>
    </lineage>
</organism>
<keyword evidence="1" id="KW-0732">Signal</keyword>
<accession>A0A108U4Y7</accession>
<evidence type="ECO:0000313" key="3">
    <source>
        <dbReference type="Proteomes" id="UP000023435"/>
    </source>
</evidence>
<sequence>MNALLCGALGLTALGTSAPASAQPNPTGTVLHCYVSPNDQPMPPGNLGRCTSFYPSPQGYVAEFEIRNLPAGSYSFVWTSDLGVVLPCSTAYCSQRYRGDMAVFDFVTVTYTNLATGEAKSVSRGVRIGGPL</sequence>
<dbReference type="Proteomes" id="UP000023435">
    <property type="component" value="Unassembled WGS sequence"/>
</dbReference>
<keyword evidence="3" id="KW-1185">Reference proteome</keyword>
<name>A0A108U4Y7_9GAMM</name>
<dbReference type="OrthoDB" id="6025811at2"/>
<evidence type="ECO:0000256" key="1">
    <source>
        <dbReference type="SAM" id="SignalP"/>
    </source>
</evidence>
<proteinExistence type="predicted"/>
<evidence type="ECO:0008006" key="4">
    <source>
        <dbReference type="Google" id="ProtNLM"/>
    </source>
</evidence>
<dbReference type="RefSeq" id="WP_036112931.1">
    <property type="nucleotide sequence ID" value="NZ_JAJA02000001.1"/>
</dbReference>
<feature type="chain" id="PRO_5007131514" description="Lipoprotein" evidence="1">
    <location>
        <begin position="23"/>
        <end position="132"/>
    </location>
</feature>
<protein>
    <recommendedName>
        <fullName evidence="4">Lipoprotein</fullName>
    </recommendedName>
</protein>
<evidence type="ECO:0000313" key="2">
    <source>
        <dbReference type="EMBL" id="KWS02644.1"/>
    </source>
</evidence>
<dbReference type="AlphaFoldDB" id="A0A108U4Y7"/>
<dbReference type="EMBL" id="JAJA02000001">
    <property type="protein sequence ID" value="KWS02644.1"/>
    <property type="molecule type" value="Genomic_DNA"/>
</dbReference>
<reference evidence="2 3" key="1">
    <citation type="journal article" date="2014" name="Genome Announc.">
        <title>Draft Genome Sequence of Lysobacter capsici AZ78, a Bacterium Antagonistic to Plant-Pathogenic Oomycetes.</title>
        <authorList>
            <person name="Puopolo G."/>
            <person name="Sonego P."/>
            <person name="Engelen K."/>
            <person name="Pertot I."/>
        </authorList>
    </citation>
    <scope>NUCLEOTIDE SEQUENCE [LARGE SCALE GENOMIC DNA]</scope>
    <source>
        <strain evidence="2 3">AZ78</strain>
    </source>
</reference>